<evidence type="ECO:0000256" key="2">
    <source>
        <dbReference type="SAM" id="Phobius"/>
    </source>
</evidence>
<feature type="domain" description="CobN/magnesium chelatase" evidence="3">
    <location>
        <begin position="240"/>
        <end position="847"/>
    </location>
</feature>
<gene>
    <name evidence="4" type="ORF">MMOS7_05340</name>
</gene>
<organism evidence="4 5">
    <name type="scientific">Methanococcus maripaludis OS7</name>
    <dbReference type="NCBI Taxonomy" id="637915"/>
    <lineage>
        <taxon>Archaea</taxon>
        <taxon>Methanobacteriati</taxon>
        <taxon>Methanobacteriota</taxon>
        <taxon>Methanomada group</taxon>
        <taxon>Methanococci</taxon>
        <taxon>Methanococcales</taxon>
        <taxon>Methanococcaceae</taxon>
        <taxon>Methanococcus</taxon>
    </lineage>
</organism>
<keyword evidence="2" id="KW-0812">Transmembrane</keyword>
<evidence type="ECO:0000259" key="3">
    <source>
        <dbReference type="Pfam" id="PF02514"/>
    </source>
</evidence>
<proteinExistence type="predicted"/>
<evidence type="ECO:0000313" key="4">
    <source>
        <dbReference type="EMBL" id="BAP62620.1"/>
    </source>
</evidence>
<dbReference type="CDD" id="cd10150">
    <property type="entry name" value="CobN_like"/>
    <property type="match status" value="1"/>
</dbReference>
<reference evidence="4 5" key="1">
    <citation type="submission" date="2009-06" db="EMBL/GenBank/DDBJ databases">
        <title>Molecular Evidence for Microbiologically Influenced Corrosion from genome of Methanogen.</title>
        <authorList>
            <person name="Ito N."/>
            <person name="Tsurumaru H."/>
            <person name="Shimizu A."/>
            <person name="Harada T."/>
            <person name="Hosoyama A."/>
            <person name="Horikawa H."/>
            <person name="Wakai S."/>
            <person name="Sasaki K."/>
            <person name="Nishijima K."/>
            <person name="Ataku H."/>
            <person name="Yamazaki J."/>
            <person name="Mise M."/>
            <person name="Yamazaki S."/>
            <person name="Tanikawa S."/>
            <person name="Harayama S."/>
            <person name="Fujita N."/>
        </authorList>
    </citation>
    <scope>NUCLEOTIDE SEQUENCE [LARGE SCALE GENOMIC DNA]</scope>
    <source>
        <strain evidence="5">OS7 ( NBRC 103642)</strain>
    </source>
</reference>
<dbReference type="Proteomes" id="UP000263689">
    <property type="component" value="Chromosome"/>
</dbReference>
<dbReference type="EMBL" id="AP011528">
    <property type="protein sequence ID" value="BAP62620.1"/>
    <property type="molecule type" value="Genomic_DNA"/>
</dbReference>
<keyword evidence="4" id="KW-0436">Ligase</keyword>
<feature type="region of interest" description="Disordered" evidence="1">
    <location>
        <begin position="1312"/>
        <end position="1406"/>
    </location>
</feature>
<dbReference type="Pfam" id="PF02514">
    <property type="entry name" value="CobN-Mg_chel"/>
    <property type="match status" value="1"/>
</dbReference>
<accession>A0A2Z5PGM0</accession>
<protein>
    <submittedName>
        <fullName evidence="4">Magnesium chelatase</fullName>
        <ecNumber evidence="4">6.6.1.2</ecNumber>
    </submittedName>
</protein>
<dbReference type="PANTHER" id="PTHR44119">
    <property type="entry name" value="MAGNESIUM-CHELATASE SUBUNIT CHLH, CHLOROPLASTIC"/>
    <property type="match status" value="1"/>
</dbReference>
<dbReference type="GO" id="GO:0051116">
    <property type="term" value="F:cobaltochelatase activity"/>
    <property type="evidence" value="ECO:0007669"/>
    <property type="project" value="UniProtKB-EC"/>
</dbReference>
<feature type="transmembrane region" description="Helical" evidence="2">
    <location>
        <begin position="1425"/>
        <end position="1444"/>
    </location>
</feature>
<sequence length="1457" mass="162133">MQTTKLILIGGIINQKFSGRLLIVLMIFSVFSAVNAVDTVELLLDINAEHMEVLNESMPKIIIEDSNSNIINSTVVNVGNGTYLSNFTSNCTNFNVNISVLAHHMANFSVNTTEFNGTLVGNASVSLDAYNLVIITGSGTFANHFSNSYKDLMDEGYYFNLHYFGASELGSGEYPEMEEKAKNASKVADIIVIEMVSTTKDKILEVIENRTTDKVFAIRSGETFSEYDDIDSNDTLLKPYFENSGLENIRRFQLYCLNYSGMDLKDGECVDVITLPTEYAFHPDSTNVYESFEDYRSWYESRENYNESAPWVGILSYTSRYSNDQMGMEKAMLEGIEDKGFNVILAFSGSKSSRVSAIEEFFLNEDNSSRIDLLVANYGFTTYSGNTEIGIELYEKLDVPILTPVYALDFETWNESSQGLNTEVAWEIAQPELEGRIEPIMIGGAKDGYIDEETGILINDYVPLESGIKQLSERVQKWVELRNTPNENKKIAILYYNHAGGKDGVGASYLNVEKSIYEILTSLNHSGYTISGDYTPDAVVNLTQTKGLNVGGWAPGELEELVNNGAVTIPVSEYELWFSELPEELQDAVITEWGEVPGNVMVYNDSIVIPGEFFGNIFVGPQPMRGWGEDPTKITHSAELPPSHQYIAFYMWLQHENGYGADAVVHLGTHGTLEWLPGKSAGLGQTDWPNNVLGNLPNINPYIVENTGEGTQAKRRGYAVIIDHQTSPMIPSGLYGNLSDLKSLINDYDLSTNSTRQAVLENHIKELISELNLDSDLELDLETDDFEEVTDSVEHYLEELSSTLMPYGLHTFGISPNGTALNDTANAIVSFNPDDRNNSEFIVSITENISTNYEMENFLNALDGKFITPEIGGDMIRNPDVLPTGYNFYSFDPRYVPDEAAWEIGSQMADELIECYHNETGEYPKQVGVVLWSTETMRTNGQTIAMILRLIGAEPVWKSGKFIGIEVTPIDDLGRPRIDVLVSTSGLFRDSFSYMVEMLDDAFIQVMMNDTETADQNYLKKHYLKNYQEYLDEGMSPKDADFYASARIFGPEEGTYGTGISALVPTTSAWDDQEDLVNTYIERMSYIYGNGRYSEDAQEIFKDQLSQIDATVQIRDGLYGLLDNDDVYQYLGGLTMAAETYSGKDVLTYIANTRTSDAKVETLSTFLANEFRTRIENPQWIEGMLSEGSSGALEITSEIEHLFGWEAVDPNSVQDWMWEDVAETFIIDENIRTQMLEANPYAYNSLTAWALEAARRDMWTPADEVLEFLANEYVQSTVDYGVTCCHHTCGNLEFTDWTVSKSSLDDSTMSEFSETYETATHDEVTIQTETKSSSKDSNSEPDSYSRVYSGEEVLDTKNPSDTSIKTNTTTTQDSASSVGSDGSSNSASTSSSSGADSSSSTAPSQKAYEITMESNPETSETSGTTILAILGALGMTGLVGFGYFKQNPDVLKFLRKK</sequence>
<evidence type="ECO:0000256" key="1">
    <source>
        <dbReference type="SAM" id="MobiDB-lite"/>
    </source>
</evidence>
<keyword evidence="2" id="KW-1133">Transmembrane helix</keyword>
<dbReference type="InterPro" id="IPR003672">
    <property type="entry name" value="CobN/Mg_chltase"/>
</dbReference>
<name>A0A2Z5PGM0_METMI</name>
<dbReference type="EC" id="6.6.1.2" evidence="4"/>
<dbReference type="PANTHER" id="PTHR44119:SF4">
    <property type="entry name" value="AEROBIC COBALTOCHELATASE SUBUNIT COBN"/>
    <property type="match status" value="1"/>
</dbReference>
<keyword evidence="2" id="KW-0472">Membrane</keyword>
<dbReference type="KEGG" id="mmao:MMOS7_05340"/>
<feature type="compositionally biased region" description="Low complexity" evidence="1">
    <location>
        <begin position="1366"/>
        <end position="1400"/>
    </location>
</feature>
<evidence type="ECO:0000313" key="5">
    <source>
        <dbReference type="Proteomes" id="UP000263689"/>
    </source>
</evidence>